<dbReference type="Pfam" id="PF12420">
    <property type="entry name" value="DUF3671"/>
    <property type="match status" value="1"/>
</dbReference>
<dbReference type="Proteomes" id="UP000078597">
    <property type="component" value="Unassembled WGS sequence"/>
</dbReference>
<dbReference type="AlphaFoldDB" id="A0A1A8X1C0"/>
<reference evidence="2" key="1">
    <citation type="submission" date="2016-05" db="EMBL/GenBank/DDBJ databases">
        <authorList>
            <person name="Naeem Raeece"/>
        </authorList>
    </citation>
    <scope>NUCLEOTIDE SEQUENCE [LARGE SCALE GENOMIC DNA]</scope>
</reference>
<proteinExistence type="predicted"/>
<dbReference type="EMBL" id="FLQW01005467">
    <property type="protein sequence ID" value="SBS99026.1"/>
    <property type="molecule type" value="Genomic_DNA"/>
</dbReference>
<sequence>MVKSNFCKYLDEKNPTDEKSCERKYRLLANHKKEKCLNIMWKKEDIPHNGEYKKKPIYNTERVSKG</sequence>
<evidence type="ECO:0000313" key="2">
    <source>
        <dbReference type="Proteomes" id="UP000078597"/>
    </source>
</evidence>
<dbReference type="InterPro" id="IPR022139">
    <property type="entry name" value="Fam-L/Fam-M-like_plasmodium"/>
</dbReference>
<accession>A0A1A8X1C0</accession>
<gene>
    <name evidence="1" type="ORF">PMALA_066810</name>
</gene>
<evidence type="ECO:0000313" key="1">
    <source>
        <dbReference type="EMBL" id="SBS99026.1"/>
    </source>
</evidence>
<protein>
    <submittedName>
        <fullName evidence="1">Uncharacterized protein</fullName>
    </submittedName>
</protein>
<name>A0A1A8X1C0_PLAMA</name>
<organism evidence="1 2">
    <name type="scientific">Plasmodium malariae</name>
    <dbReference type="NCBI Taxonomy" id="5858"/>
    <lineage>
        <taxon>Eukaryota</taxon>
        <taxon>Sar</taxon>
        <taxon>Alveolata</taxon>
        <taxon>Apicomplexa</taxon>
        <taxon>Aconoidasida</taxon>
        <taxon>Haemosporida</taxon>
        <taxon>Plasmodiidae</taxon>
        <taxon>Plasmodium</taxon>
        <taxon>Plasmodium (Plasmodium)</taxon>
    </lineage>
</organism>